<evidence type="ECO:0000313" key="8">
    <source>
        <dbReference type="Proteomes" id="UP000005850"/>
    </source>
</evidence>
<reference evidence="7 8" key="1">
    <citation type="journal article" date="2011" name="J. Bacteriol.">
        <title>Genome sequence of Brevibacillus laterosporus LMG 15441, a pathogen of invertebrates.</title>
        <authorList>
            <person name="Djukic M."/>
            <person name="Poehlein A."/>
            <person name="Thurmer A."/>
            <person name="Daniel R."/>
        </authorList>
    </citation>
    <scope>NUCLEOTIDE SEQUENCE [LARGE SCALE GENOMIC DNA]</scope>
    <source>
        <strain evidence="7 8">LMG 15441</strain>
    </source>
</reference>
<dbReference type="InterPro" id="IPR001867">
    <property type="entry name" value="OmpR/PhoB-type_DNA-bd"/>
</dbReference>
<keyword evidence="2 4" id="KW-0238">DNA-binding</keyword>
<feature type="DNA-binding region" description="OmpR/PhoB-type" evidence="4">
    <location>
        <begin position="139"/>
        <end position="242"/>
    </location>
</feature>
<dbReference type="GO" id="GO:0003677">
    <property type="term" value="F:DNA binding"/>
    <property type="evidence" value="ECO:0007669"/>
    <property type="project" value="UniProtKB-UniRule"/>
</dbReference>
<dbReference type="CDD" id="cd00060">
    <property type="entry name" value="FHA"/>
    <property type="match status" value="1"/>
</dbReference>
<feature type="domain" description="OmpR/PhoB-type" evidence="6">
    <location>
        <begin position="139"/>
        <end position="242"/>
    </location>
</feature>
<accession>A0A075QYM1</accession>
<dbReference type="GO" id="GO:0006355">
    <property type="term" value="P:regulation of DNA-templated transcription"/>
    <property type="evidence" value="ECO:0007669"/>
    <property type="project" value="InterPro"/>
</dbReference>
<evidence type="ECO:0000256" key="3">
    <source>
        <dbReference type="ARBA" id="ARBA00023163"/>
    </source>
</evidence>
<evidence type="ECO:0000256" key="4">
    <source>
        <dbReference type="PROSITE-ProRule" id="PRU01091"/>
    </source>
</evidence>
<proteinExistence type="predicted"/>
<dbReference type="PROSITE" id="PS50006">
    <property type="entry name" value="FHA_DOMAIN"/>
    <property type="match status" value="1"/>
</dbReference>
<keyword evidence="3" id="KW-0804">Transcription</keyword>
<dbReference type="Proteomes" id="UP000005850">
    <property type="component" value="Chromosome"/>
</dbReference>
<feature type="domain" description="FHA" evidence="5">
    <location>
        <begin position="29"/>
        <end position="81"/>
    </location>
</feature>
<dbReference type="RefSeq" id="WP_003333650.1">
    <property type="nucleotide sequence ID" value="NZ_CP007806.1"/>
</dbReference>
<dbReference type="AlphaFoldDB" id="A0A075QYM1"/>
<organism evidence="7 8">
    <name type="scientific">Brevibacillus laterosporus LMG 15441</name>
    <dbReference type="NCBI Taxonomy" id="1042163"/>
    <lineage>
        <taxon>Bacteria</taxon>
        <taxon>Bacillati</taxon>
        <taxon>Bacillota</taxon>
        <taxon>Bacilli</taxon>
        <taxon>Bacillales</taxon>
        <taxon>Paenibacillaceae</taxon>
        <taxon>Brevibacillus</taxon>
    </lineage>
</organism>
<evidence type="ECO:0000313" key="7">
    <source>
        <dbReference type="EMBL" id="AIG24709.1"/>
    </source>
</evidence>
<dbReference type="STRING" id="1042163.BRLA_c003140"/>
<gene>
    <name evidence="7" type="ORF">BRLA_c003140</name>
</gene>
<dbReference type="GO" id="GO:0000160">
    <property type="term" value="P:phosphorelay signal transduction system"/>
    <property type="evidence" value="ECO:0007669"/>
    <property type="project" value="InterPro"/>
</dbReference>
<dbReference type="Pfam" id="PF00486">
    <property type="entry name" value="Trans_reg_C"/>
    <property type="match status" value="1"/>
</dbReference>
<protein>
    <submittedName>
        <fullName evidence="7">FHA domain protein</fullName>
    </submittedName>
</protein>
<name>A0A075QYM1_BRELA</name>
<dbReference type="KEGG" id="blr:BRLA_c003140"/>
<dbReference type="SUPFAM" id="SSF49879">
    <property type="entry name" value="SMAD/FHA domain"/>
    <property type="match status" value="1"/>
</dbReference>
<sequence>MLGVEAYLFIKKGDSNQTTVKKFITETECTIGRRGATYQPDLSFTSLFISRQHAVIRQEKNQYVLYDLNSKHGTEVNGQPLQNAPHVLQYGDRISLAKGEAEFIFFTLENDLDVTREFIRPLGASKDQAVEQTEPVASNGSTDVKGLTINVERREILLDGVRLYLSGKDIDLLMLMYERVNQAVSYDEMKVHVWPERSSTVDGLPDVGRAEINALVYRLRKRLGEYGDKIITIPRYGYMLDL</sequence>
<keyword evidence="8" id="KW-1185">Reference proteome</keyword>
<evidence type="ECO:0000256" key="2">
    <source>
        <dbReference type="ARBA" id="ARBA00023125"/>
    </source>
</evidence>
<dbReference type="eggNOG" id="COG0745">
    <property type="taxonomic scope" value="Bacteria"/>
</dbReference>
<dbReference type="InterPro" id="IPR016032">
    <property type="entry name" value="Sig_transdc_resp-reg_C-effctor"/>
</dbReference>
<dbReference type="SMART" id="SM00240">
    <property type="entry name" value="FHA"/>
    <property type="match status" value="1"/>
</dbReference>
<dbReference type="eggNOG" id="COG1716">
    <property type="taxonomic scope" value="Bacteria"/>
</dbReference>
<dbReference type="HOGENOM" id="CLU_1204299_0_0_9"/>
<dbReference type="PROSITE" id="PS51755">
    <property type="entry name" value="OMPR_PHOB"/>
    <property type="match status" value="1"/>
</dbReference>
<dbReference type="SUPFAM" id="SSF46894">
    <property type="entry name" value="C-terminal effector domain of the bipartite response regulators"/>
    <property type="match status" value="1"/>
</dbReference>
<dbReference type="SMART" id="SM00862">
    <property type="entry name" value="Trans_reg_C"/>
    <property type="match status" value="1"/>
</dbReference>
<dbReference type="CDD" id="cd00383">
    <property type="entry name" value="trans_reg_C"/>
    <property type="match status" value="1"/>
</dbReference>
<keyword evidence="1" id="KW-0805">Transcription regulation</keyword>
<evidence type="ECO:0000259" key="5">
    <source>
        <dbReference type="PROSITE" id="PS50006"/>
    </source>
</evidence>
<evidence type="ECO:0000256" key="1">
    <source>
        <dbReference type="ARBA" id="ARBA00023015"/>
    </source>
</evidence>
<evidence type="ECO:0000259" key="6">
    <source>
        <dbReference type="PROSITE" id="PS51755"/>
    </source>
</evidence>
<dbReference type="Gene3D" id="2.60.200.20">
    <property type="match status" value="1"/>
</dbReference>
<dbReference type="InterPro" id="IPR036388">
    <property type="entry name" value="WH-like_DNA-bd_sf"/>
</dbReference>
<dbReference type="Gene3D" id="1.10.10.10">
    <property type="entry name" value="Winged helix-like DNA-binding domain superfamily/Winged helix DNA-binding domain"/>
    <property type="match status" value="1"/>
</dbReference>
<dbReference type="InterPro" id="IPR000253">
    <property type="entry name" value="FHA_dom"/>
</dbReference>
<dbReference type="EMBL" id="CP007806">
    <property type="protein sequence ID" value="AIG24709.1"/>
    <property type="molecule type" value="Genomic_DNA"/>
</dbReference>
<dbReference type="Pfam" id="PF00498">
    <property type="entry name" value="FHA"/>
    <property type="match status" value="1"/>
</dbReference>
<dbReference type="InterPro" id="IPR008984">
    <property type="entry name" value="SMAD_FHA_dom_sf"/>
</dbReference>